<evidence type="ECO:0000256" key="2">
    <source>
        <dbReference type="SAM" id="SignalP"/>
    </source>
</evidence>
<feature type="signal peptide" evidence="2">
    <location>
        <begin position="1"/>
        <end position="24"/>
    </location>
</feature>
<dbReference type="PANTHER" id="PTHR39200:SF1">
    <property type="entry name" value="AUTO-TRANSPORTER ADHESIN HEAD GIN DOMAIN-CONTAINING PROTEIN-RELATED"/>
    <property type="match status" value="1"/>
</dbReference>
<feature type="region of interest" description="Disordered" evidence="1">
    <location>
        <begin position="220"/>
        <end position="245"/>
    </location>
</feature>
<organism evidence="4 5">
    <name type="scientific">Gilvirhabdus luticola</name>
    <dbReference type="NCBI Taxonomy" id="3079858"/>
    <lineage>
        <taxon>Bacteria</taxon>
        <taxon>Pseudomonadati</taxon>
        <taxon>Bacteroidota</taxon>
        <taxon>Flavobacteriia</taxon>
        <taxon>Flavobacteriales</taxon>
        <taxon>Flavobacteriaceae</taxon>
        <taxon>Gilvirhabdus</taxon>
    </lineage>
</organism>
<evidence type="ECO:0000313" key="5">
    <source>
        <dbReference type="Proteomes" id="UP001268651"/>
    </source>
</evidence>
<dbReference type="PANTHER" id="PTHR39200">
    <property type="entry name" value="HYPOTHETICAL EXPORTED PROTEIN"/>
    <property type="match status" value="1"/>
</dbReference>
<dbReference type="EMBL" id="JAWHTF010000010">
    <property type="protein sequence ID" value="MDU8887259.1"/>
    <property type="molecule type" value="Genomic_DNA"/>
</dbReference>
<dbReference type="Gene3D" id="2.160.20.120">
    <property type="match status" value="1"/>
</dbReference>
<evidence type="ECO:0000256" key="1">
    <source>
        <dbReference type="SAM" id="MobiDB-lite"/>
    </source>
</evidence>
<gene>
    <name evidence="4" type="ORF">RXV94_13890</name>
</gene>
<sequence length="245" mass="25729">MKKLIKIQHAIFTLILLFTLSVSAQSNKTIKGNGKISSKTIKTGDYDGIACAGSMDYILVNGTEGNITVEGEENLLDYIVAEVKDNTLKVKVKKNFNLKPSKNKTIKITIPFKDISSVALAGSGDLWNEDNISTNHLEVALAGSGDLTLDIETSEVEGKIAGSGDLTLKGSTNNLIAKVAGSGDFHGFHLQANNTDVAVAGSGDAEVVSNQSIKARVAGSGDIAYKGNPEKEDNKVSGSGDISKS</sequence>
<protein>
    <submittedName>
        <fullName evidence="4">Head GIN domain-containing protein</fullName>
    </submittedName>
</protein>
<feature type="domain" description="Putative auto-transporter adhesin head GIN" evidence="3">
    <location>
        <begin position="45"/>
        <end position="229"/>
    </location>
</feature>
<keyword evidence="5" id="KW-1185">Reference proteome</keyword>
<evidence type="ECO:0000259" key="3">
    <source>
        <dbReference type="Pfam" id="PF10988"/>
    </source>
</evidence>
<comment type="caution">
    <text evidence="4">The sequence shown here is derived from an EMBL/GenBank/DDBJ whole genome shotgun (WGS) entry which is preliminary data.</text>
</comment>
<proteinExistence type="predicted"/>
<feature type="chain" id="PRO_5047376270" evidence="2">
    <location>
        <begin position="25"/>
        <end position="245"/>
    </location>
</feature>
<name>A0ABU3UA20_9FLAO</name>
<dbReference type="Proteomes" id="UP001268651">
    <property type="component" value="Unassembled WGS sequence"/>
</dbReference>
<dbReference type="InterPro" id="IPR021255">
    <property type="entry name" value="DUF2807"/>
</dbReference>
<feature type="compositionally biased region" description="Polar residues" evidence="1">
    <location>
        <begin position="236"/>
        <end position="245"/>
    </location>
</feature>
<dbReference type="RefSeq" id="WP_316663416.1">
    <property type="nucleotide sequence ID" value="NZ_JAWHTF010000010.1"/>
</dbReference>
<keyword evidence="2" id="KW-0732">Signal</keyword>
<accession>A0ABU3UA20</accession>
<reference evidence="4 5" key="1">
    <citation type="submission" date="2023-10" db="EMBL/GenBank/DDBJ databases">
        <title>Marimonas sp. nov. isolated from tidal mud flat.</title>
        <authorList>
            <person name="Jaincy N.J."/>
            <person name="Srinivasan S."/>
            <person name="Lee S.-S."/>
        </authorList>
    </citation>
    <scope>NUCLEOTIDE SEQUENCE [LARGE SCALE GENOMIC DNA]</scope>
    <source>
        <strain evidence="4 5">MJ-SS3</strain>
    </source>
</reference>
<evidence type="ECO:0000313" key="4">
    <source>
        <dbReference type="EMBL" id="MDU8887259.1"/>
    </source>
</evidence>
<dbReference type="Pfam" id="PF10988">
    <property type="entry name" value="DUF2807"/>
    <property type="match status" value="1"/>
</dbReference>